<reference evidence="5" key="2">
    <citation type="submission" date="2015-06" db="UniProtKB">
        <authorList>
            <consortium name="EnsemblMetazoa"/>
        </authorList>
    </citation>
    <scope>IDENTIFICATION</scope>
</reference>
<organism evidence="5 6">
    <name type="scientific">Megaselia scalaris</name>
    <name type="common">Humpbacked fly</name>
    <name type="synonym">Phora scalaris</name>
    <dbReference type="NCBI Taxonomy" id="36166"/>
    <lineage>
        <taxon>Eukaryota</taxon>
        <taxon>Metazoa</taxon>
        <taxon>Ecdysozoa</taxon>
        <taxon>Arthropoda</taxon>
        <taxon>Hexapoda</taxon>
        <taxon>Insecta</taxon>
        <taxon>Pterygota</taxon>
        <taxon>Neoptera</taxon>
        <taxon>Endopterygota</taxon>
        <taxon>Diptera</taxon>
        <taxon>Brachycera</taxon>
        <taxon>Muscomorpha</taxon>
        <taxon>Platypezoidea</taxon>
        <taxon>Phoridae</taxon>
        <taxon>Megaseliini</taxon>
        <taxon>Megaselia</taxon>
    </lineage>
</organism>
<dbReference type="EnsemblMetazoa" id="MESCA000372-RA">
    <property type="protein sequence ID" value="MESCA000372-PA"/>
    <property type="gene ID" value="MESCA000372"/>
</dbReference>
<dbReference type="Proteomes" id="UP000015102">
    <property type="component" value="Unassembled WGS sequence"/>
</dbReference>
<dbReference type="PANTHER" id="PTHR46983:SF3">
    <property type="entry name" value="CHPADIPLOID STATE MAINTENANCE PROTEIN CHPA"/>
    <property type="match status" value="1"/>
</dbReference>
<dbReference type="PANTHER" id="PTHR46983">
    <property type="entry name" value="CYSTEINE AND HISTIDINE-RICH DOMAIN-CONTAINING PROTEIN 1"/>
    <property type="match status" value="1"/>
</dbReference>
<keyword evidence="2" id="KW-0677">Repeat</keyword>
<accession>T1GAV7</accession>
<protein>
    <recommendedName>
        <fullName evidence="4">CHORD domain-containing protein</fullName>
    </recommendedName>
</protein>
<evidence type="ECO:0000256" key="2">
    <source>
        <dbReference type="ARBA" id="ARBA00022737"/>
    </source>
</evidence>
<dbReference type="PROSITE" id="PS51401">
    <property type="entry name" value="CHORD"/>
    <property type="match status" value="2"/>
</dbReference>
<dbReference type="InterPro" id="IPR039790">
    <property type="entry name" value="CHRD1"/>
</dbReference>
<keyword evidence="1" id="KW-0479">Metal-binding</keyword>
<dbReference type="Pfam" id="PF04968">
    <property type="entry name" value="CHORD"/>
    <property type="match status" value="2"/>
</dbReference>
<proteinExistence type="predicted"/>
<dbReference type="AlphaFoldDB" id="T1GAV7"/>
<dbReference type="EMBL" id="CAQQ02129605">
    <property type="status" value="NOT_ANNOTATED_CDS"/>
    <property type="molecule type" value="Genomic_DNA"/>
</dbReference>
<sequence length="198" mass="22280">MLNCYNRGCGQSYNPDDNKEDSCRHHPGVPFFHDAYKGWTCCNKKSTDFTEFLNIKGCTDAVDALNISGKKDTSNGQSSEVEVGTPCKNLGCQVTYKSTETNYTNCQHHSGVPIFHEGMKYYSCCNKKTSDFTAFLNQAGCTSGSHKWTKDDTSNAMNCRYDFHQTATDVTVAIYAKLYHYESSFVKVNPIRLNVMLF</sequence>
<dbReference type="EMBL" id="CAQQ02129606">
    <property type="status" value="NOT_ANNOTATED_CDS"/>
    <property type="molecule type" value="Genomic_DNA"/>
</dbReference>
<evidence type="ECO:0000256" key="3">
    <source>
        <dbReference type="ARBA" id="ARBA00022833"/>
    </source>
</evidence>
<keyword evidence="6" id="KW-1185">Reference proteome</keyword>
<feature type="domain" description="CHORD" evidence="4">
    <location>
        <begin position="87"/>
        <end position="146"/>
    </location>
</feature>
<dbReference type="GO" id="GO:0046872">
    <property type="term" value="F:metal ion binding"/>
    <property type="evidence" value="ECO:0007669"/>
    <property type="project" value="UniProtKB-KW"/>
</dbReference>
<keyword evidence="3" id="KW-0862">Zinc</keyword>
<evidence type="ECO:0000313" key="5">
    <source>
        <dbReference type="EnsemblMetazoa" id="MESCA000372-PA"/>
    </source>
</evidence>
<evidence type="ECO:0000313" key="6">
    <source>
        <dbReference type="Proteomes" id="UP000015102"/>
    </source>
</evidence>
<dbReference type="SUPFAM" id="SSF49764">
    <property type="entry name" value="HSP20-like chaperones"/>
    <property type="match status" value="1"/>
</dbReference>
<dbReference type="OMA" id="PEGSCTY"/>
<evidence type="ECO:0000259" key="4">
    <source>
        <dbReference type="PROSITE" id="PS51401"/>
    </source>
</evidence>
<name>T1GAV7_MEGSC</name>
<dbReference type="EMBL" id="CAQQ02129604">
    <property type="status" value="NOT_ANNOTATED_CDS"/>
    <property type="molecule type" value="Genomic_DNA"/>
</dbReference>
<dbReference type="InterPro" id="IPR008978">
    <property type="entry name" value="HSP20-like_chaperone"/>
</dbReference>
<dbReference type="STRING" id="36166.T1GAV7"/>
<reference evidence="6" key="1">
    <citation type="submission" date="2013-02" db="EMBL/GenBank/DDBJ databases">
        <authorList>
            <person name="Hughes D."/>
        </authorList>
    </citation>
    <scope>NUCLEOTIDE SEQUENCE</scope>
    <source>
        <strain>Durham</strain>
        <strain evidence="6">NC isolate 2 -- Noor lab</strain>
    </source>
</reference>
<evidence type="ECO:0000256" key="1">
    <source>
        <dbReference type="ARBA" id="ARBA00022723"/>
    </source>
</evidence>
<dbReference type="Gene3D" id="4.10.1130.20">
    <property type="match status" value="2"/>
</dbReference>
<dbReference type="InterPro" id="IPR007051">
    <property type="entry name" value="CHORD_dom"/>
</dbReference>
<feature type="domain" description="CHORD" evidence="4">
    <location>
        <begin position="4"/>
        <end position="71"/>
    </location>
</feature>
<dbReference type="HOGENOM" id="CLU_040079_0_1_1"/>